<dbReference type="Gene3D" id="1.10.285.20">
    <property type="entry name" value="Uncharacterised protein PF01937, DUF89, domain 2"/>
    <property type="match status" value="1"/>
</dbReference>
<accession>A0A6C2UB91</accession>
<evidence type="ECO:0000259" key="1">
    <source>
        <dbReference type="Pfam" id="PF01937"/>
    </source>
</evidence>
<evidence type="ECO:0000313" key="3">
    <source>
        <dbReference type="Proteomes" id="UP000366872"/>
    </source>
</evidence>
<dbReference type="EMBL" id="CAAHFG010000004">
    <property type="protein sequence ID" value="VGO17133.1"/>
    <property type="molecule type" value="Genomic_DNA"/>
</dbReference>
<dbReference type="Gene3D" id="3.40.50.10880">
    <property type="entry name" value="Uncharacterised protein PF01937, DUF89, domain 3"/>
    <property type="match status" value="1"/>
</dbReference>
<dbReference type="AlphaFoldDB" id="A0A6C2UB91"/>
<reference evidence="2 3" key="1">
    <citation type="submission" date="2019-04" db="EMBL/GenBank/DDBJ databases">
        <authorList>
            <person name="Van Vliet M D."/>
        </authorList>
    </citation>
    <scope>NUCLEOTIDE SEQUENCE [LARGE SCALE GENOMIC DNA]</scope>
    <source>
        <strain evidence="2 3">F1</strain>
    </source>
</reference>
<dbReference type="InterPro" id="IPR002791">
    <property type="entry name" value="ARMT1-like_metal-bd"/>
</dbReference>
<evidence type="ECO:0000313" key="2">
    <source>
        <dbReference type="EMBL" id="VGO17133.1"/>
    </source>
</evidence>
<keyword evidence="3" id="KW-1185">Reference proteome</keyword>
<dbReference type="Pfam" id="PF01937">
    <property type="entry name" value="ARMT1-like_dom"/>
    <property type="match status" value="1"/>
</dbReference>
<dbReference type="InterPro" id="IPR036075">
    <property type="entry name" value="ARMT-1-like_metal-bd_sf"/>
</dbReference>
<gene>
    <name evidence="2" type="ORF">PDESU_05728</name>
</gene>
<dbReference type="Proteomes" id="UP000366872">
    <property type="component" value="Unassembled WGS sequence"/>
</dbReference>
<dbReference type="InterPro" id="IPR014444">
    <property type="entry name" value="PH1575-like"/>
</dbReference>
<sequence length="287" mass="31316">MKVYNDCIPCFARQGAEAALAYAPDNPEIQQEILRTVLSISAEGDYGKSPPEVAAEYFRAIVELTGVADPHAAAKARSNQEVLKLLPQLRKEVEESPRPLETALRMAIAGNIIDFGTPHGQKDNGLMEVIEHAVGSDMCMDSFAAFVQRADDAKLILYLGDNCGEAVLDRLLIEQLPTEKVVFVVRGKPILNDITPAEVDQVGIDRVCRVVDNGSDAPGTILDQCSPDFRALFDQADMIISKGQGNFETLQESGREIFFLMKVKCDVVALETGLPLGSIYFQRSKGA</sequence>
<organism evidence="2 3">
    <name type="scientific">Pontiella desulfatans</name>
    <dbReference type="NCBI Taxonomy" id="2750659"/>
    <lineage>
        <taxon>Bacteria</taxon>
        <taxon>Pseudomonadati</taxon>
        <taxon>Kiritimatiellota</taxon>
        <taxon>Kiritimatiellia</taxon>
        <taxon>Kiritimatiellales</taxon>
        <taxon>Pontiellaceae</taxon>
        <taxon>Pontiella</taxon>
    </lineage>
</organism>
<feature type="domain" description="Damage-control phosphatase ARMT1-like metal-binding" evidence="1">
    <location>
        <begin position="4"/>
        <end position="276"/>
    </location>
</feature>
<protein>
    <recommendedName>
        <fullName evidence="1">Damage-control phosphatase ARMT1-like metal-binding domain-containing protein</fullName>
    </recommendedName>
</protein>
<dbReference type="RefSeq" id="WP_136082630.1">
    <property type="nucleotide sequence ID" value="NZ_CAAHFG010000004.1"/>
</dbReference>
<name>A0A6C2UB91_PONDE</name>
<proteinExistence type="predicted"/>
<dbReference type="SUPFAM" id="SSF111321">
    <property type="entry name" value="AF1104-like"/>
    <property type="match status" value="1"/>
</dbReference>
<dbReference type="PIRSF" id="PIRSF006593">
    <property type="entry name" value="UCP006593"/>
    <property type="match status" value="1"/>
</dbReference>